<keyword evidence="2" id="KW-1185">Reference proteome</keyword>
<comment type="caution">
    <text evidence="1">The sequence shown here is derived from an EMBL/GenBank/DDBJ whole genome shotgun (WGS) entry which is preliminary data.</text>
</comment>
<dbReference type="HOGENOM" id="CLU_2425850_0_0_7"/>
<dbReference type="Proteomes" id="UP000006431">
    <property type="component" value="Unassembled WGS sequence"/>
</dbReference>
<evidence type="ECO:0000313" key="1">
    <source>
        <dbReference type="EMBL" id="EHP30341.1"/>
    </source>
</evidence>
<gene>
    <name evidence="1" type="ORF">SMGD1_1818</name>
</gene>
<dbReference type="PATRIC" id="fig|929558.5.peg.1813"/>
<dbReference type="AlphaFoldDB" id="B6BII6"/>
<accession>H1FVV9</accession>
<dbReference type="RefSeq" id="WP_008335878.1">
    <property type="nucleotide sequence ID" value="NZ_AFRZ01000001.1"/>
</dbReference>
<name>B6BII6_SULGG</name>
<organism evidence="1 2">
    <name type="scientific">Sulfurimonas gotlandica (strain DSM 19862 / JCM 16533 / GD1)</name>
    <dbReference type="NCBI Taxonomy" id="929558"/>
    <lineage>
        <taxon>Bacteria</taxon>
        <taxon>Pseudomonadati</taxon>
        <taxon>Campylobacterota</taxon>
        <taxon>Epsilonproteobacteria</taxon>
        <taxon>Campylobacterales</taxon>
        <taxon>Sulfurimonadaceae</taxon>
        <taxon>Sulfurimonas</taxon>
    </lineage>
</organism>
<sequence>MFRLFKEKEKEKIKVEIHNRLIDIRIGRKYARGEDMDGNTYECFNYTAEEVYDNSLETCDDLKAVNKSYFVEGYDLQTKELSNVIKNNWKN</sequence>
<reference evidence="1 2" key="1">
    <citation type="journal article" date="2012" name="Proc. Natl. Acad. Sci. U.S.A.">
        <title>Genome and physiology of a model Epsilonproteobacterium responsible for sulfide detoxification in marine oxygen depletion zones.</title>
        <authorList>
            <person name="Grote J."/>
            <person name="Schott T."/>
            <person name="Bruckner C.G."/>
            <person name="Glockner F.O."/>
            <person name="Jost G."/>
            <person name="Teeling H."/>
            <person name="Labrenz M."/>
            <person name="Jurgens K."/>
        </authorList>
    </citation>
    <scope>NUCLEOTIDE SEQUENCE [LARGE SCALE GENOMIC DNA]</scope>
    <source>
        <strain evidence="1 2">GD1</strain>
    </source>
</reference>
<accession>B6BII6</accession>
<protein>
    <submittedName>
        <fullName evidence="1">Uncharacterized protein</fullName>
    </submittedName>
</protein>
<evidence type="ECO:0000313" key="2">
    <source>
        <dbReference type="Proteomes" id="UP000006431"/>
    </source>
</evidence>
<dbReference type="EMBL" id="AFRZ01000001">
    <property type="protein sequence ID" value="EHP30341.1"/>
    <property type="molecule type" value="Genomic_DNA"/>
</dbReference>
<proteinExistence type="predicted"/>